<comment type="caution">
    <text evidence="22">The sequence shown here is derived from an EMBL/GenBank/DDBJ whole genome shotgun (WGS) entry which is preliminary data.</text>
</comment>
<dbReference type="Pfam" id="PF00665">
    <property type="entry name" value="rve"/>
    <property type="match status" value="1"/>
</dbReference>
<dbReference type="CDD" id="cd00303">
    <property type="entry name" value="retropepsin_like"/>
    <property type="match status" value="1"/>
</dbReference>
<dbReference type="PROSITE" id="PS50878">
    <property type="entry name" value="RT_POL"/>
    <property type="match status" value="1"/>
</dbReference>
<dbReference type="FunFam" id="3.30.70.270:FF:000020">
    <property type="entry name" value="Transposon Tf2-6 polyprotein-like Protein"/>
    <property type="match status" value="1"/>
</dbReference>
<dbReference type="GO" id="GO:0006310">
    <property type="term" value="P:DNA recombination"/>
    <property type="evidence" value="ECO:0007669"/>
    <property type="project" value="UniProtKB-KW"/>
</dbReference>
<keyword evidence="5" id="KW-0808">Transferase</keyword>
<dbReference type="InterPro" id="IPR021109">
    <property type="entry name" value="Peptidase_aspartic_dom_sf"/>
</dbReference>
<keyword evidence="16" id="KW-0238">DNA-binding</keyword>
<evidence type="ECO:0000256" key="10">
    <source>
        <dbReference type="ARBA" id="ARBA00022759"/>
    </source>
</evidence>
<feature type="domain" description="Integrase catalytic" evidence="21">
    <location>
        <begin position="1307"/>
        <end position="1465"/>
    </location>
</feature>
<keyword evidence="23" id="KW-1185">Reference proteome</keyword>
<dbReference type="GO" id="GO:0015074">
    <property type="term" value="P:DNA integration"/>
    <property type="evidence" value="ECO:0007669"/>
    <property type="project" value="UniProtKB-KW"/>
</dbReference>
<keyword evidence="9" id="KW-0064">Aspartyl protease</keyword>
<accession>A0AAV6G537</accession>
<keyword evidence="14" id="KW-0695">RNA-directed DNA polymerase</keyword>
<dbReference type="PANTHER" id="PTHR37984:SF5">
    <property type="entry name" value="PROTEIN NYNRIN-LIKE"/>
    <property type="match status" value="1"/>
</dbReference>
<dbReference type="SUPFAM" id="SSF50630">
    <property type="entry name" value="Acid proteases"/>
    <property type="match status" value="1"/>
</dbReference>
<dbReference type="GO" id="GO:0046872">
    <property type="term" value="F:metal ion binding"/>
    <property type="evidence" value="ECO:0007669"/>
    <property type="project" value="UniProtKB-KW"/>
</dbReference>
<name>A0AAV6G537_9TELE</name>
<dbReference type="InterPro" id="IPR036397">
    <property type="entry name" value="RNaseH_sf"/>
</dbReference>
<dbReference type="InterPro" id="IPR000477">
    <property type="entry name" value="RT_dom"/>
</dbReference>
<dbReference type="Gene3D" id="3.30.420.10">
    <property type="entry name" value="Ribonuclease H-like superfamily/Ribonuclease H"/>
    <property type="match status" value="1"/>
</dbReference>
<keyword evidence="4" id="KW-0645">Protease</keyword>
<keyword evidence="6" id="KW-0548">Nucleotidyltransferase</keyword>
<evidence type="ECO:0000256" key="2">
    <source>
        <dbReference type="ARBA" id="ARBA00012180"/>
    </source>
</evidence>
<evidence type="ECO:0000256" key="18">
    <source>
        <dbReference type="ARBA" id="ARBA00039658"/>
    </source>
</evidence>
<dbReference type="Gene3D" id="1.10.340.70">
    <property type="match status" value="1"/>
</dbReference>
<comment type="similarity">
    <text evidence="1">Belongs to the beta type-B retroviral polymerase family. HERV class-II K(HML-2) pol subfamily.</text>
</comment>
<keyword evidence="10" id="KW-0255">Endonuclease</keyword>
<dbReference type="GO" id="GO:0004523">
    <property type="term" value="F:RNA-DNA hybrid ribonuclease activity"/>
    <property type="evidence" value="ECO:0007669"/>
    <property type="project" value="UniProtKB-EC"/>
</dbReference>
<evidence type="ECO:0000259" key="21">
    <source>
        <dbReference type="PROSITE" id="PS50994"/>
    </source>
</evidence>
<keyword evidence="12" id="KW-0460">Magnesium</keyword>
<evidence type="ECO:0000256" key="13">
    <source>
        <dbReference type="ARBA" id="ARBA00022908"/>
    </source>
</evidence>
<dbReference type="Proteomes" id="UP000823561">
    <property type="component" value="Chromosome 15"/>
</dbReference>
<dbReference type="InterPro" id="IPR012337">
    <property type="entry name" value="RNaseH-like_sf"/>
</dbReference>
<dbReference type="Pfam" id="PF17921">
    <property type="entry name" value="Integrase_H2C2"/>
    <property type="match status" value="1"/>
</dbReference>
<reference evidence="22" key="1">
    <citation type="submission" date="2020-10" db="EMBL/GenBank/DDBJ databases">
        <title>Chromosome-scale genome assembly of the Allis shad, Alosa alosa.</title>
        <authorList>
            <person name="Margot Z."/>
            <person name="Christophe K."/>
            <person name="Cabau C."/>
            <person name="Louis A."/>
            <person name="Berthelot C."/>
            <person name="Parey E."/>
            <person name="Roest Crollius H."/>
            <person name="Montfort J."/>
            <person name="Robinson-Rechavi M."/>
            <person name="Bucao C."/>
            <person name="Bouchez O."/>
            <person name="Gislard M."/>
            <person name="Lluch J."/>
            <person name="Milhes M."/>
            <person name="Lampietro C."/>
            <person name="Lopez Roques C."/>
            <person name="Donnadieu C."/>
            <person name="Braasch I."/>
            <person name="Desvignes T."/>
            <person name="Postlethwait J."/>
            <person name="Bobe J."/>
            <person name="Guiguen Y."/>
        </authorList>
    </citation>
    <scope>NUCLEOTIDE SEQUENCE</scope>
    <source>
        <strain evidence="22">M-15738</strain>
        <tissue evidence="22">Blood</tissue>
    </source>
</reference>
<evidence type="ECO:0000256" key="15">
    <source>
        <dbReference type="ARBA" id="ARBA00022932"/>
    </source>
</evidence>
<evidence type="ECO:0000256" key="9">
    <source>
        <dbReference type="ARBA" id="ARBA00022750"/>
    </source>
</evidence>
<dbReference type="InterPro" id="IPR043502">
    <property type="entry name" value="DNA/RNA_pol_sf"/>
</dbReference>
<keyword evidence="15" id="KW-0239">DNA-directed DNA polymerase</keyword>
<protein>
    <recommendedName>
        <fullName evidence="18">Gypsy retrotransposon integrase-like protein 1</fullName>
        <ecNumber evidence="3">2.7.7.49</ecNumber>
        <ecNumber evidence="2">3.1.26.4</ecNumber>
    </recommendedName>
</protein>
<keyword evidence="11" id="KW-0378">Hydrolase</keyword>
<organism evidence="22 23">
    <name type="scientific">Alosa alosa</name>
    <name type="common">allis shad</name>
    <dbReference type="NCBI Taxonomy" id="278164"/>
    <lineage>
        <taxon>Eukaryota</taxon>
        <taxon>Metazoa</taxon>
        <taxon>Chordata</taxon>
        <taxon>Craniata</taxon>
        <taxon>Vertebrata</taxon>
        <taxon>Euteleostomi</taxon>
        <taxon>Actinopterygii</taxon>
        <taxon>Neopterygii</taxon>
        <taxon>Teleostei</taxon>
        <taxon>Clupei</taxon>
        <taxon>Clupeiformes</taxon>
        <taxon>Clupeoidei</taxon>
        <taxon>Clupeidae</taxon>
        <taxon>Alosa</taxon>
    </lineage>
</organism>
<dbReference type="Pfam" id="PF17917">
    <property type="entry name" value="RT_RNaseH"/>
    <property type="match status" value="1"/>
</dbReference>
<dbReference type="InterPro" id="IPR041373">
    <property type="entry name" value="RT_RNaseH"/>
</dbReference>
<dbReference type="Gene3D" id="3.10.10.10">
    <property type="entry name" value="HIV Type 1 Reverse Transcriptase, subunit A, domain 1"/>
    <property type="match status" value="1"/>
</dbReference>
<sequence length="1607" mass="179640">MYQESGPALIELDESQDEISEHGTRASTPASGHGPSEPHHEPRGDAWVTRRNPVGEVTSLISSLYLSDPEENEQSIGDEGNTSYLTLPALTTITTDLGSVMDRLNTLETDFRDSVNSALNREAGIRSYVDRSVEVLEQCMITTLKQFEEKLVECLQRRDEKWKAEMERLKRASLVALPRPYPRTGATILPPHSRSTPAQVSYGVPLAPCYSSAFTQTHASLSTAGPVMTPAISGIIPLLTNVTTPDMAASSDSAVRPFSPHVHELIPSQPAHSVVGAQLQTPFTGALSQPPTQPFTLSTSLSPLLSASGSQPTLRPAVVYSRPAIQMEFPSFSGSREVADVLNFVDRCETFFAVRPLSDAELIGALSNTLKGPAHSWWMVAKNNVHNWPEFKDAFKDAFLPPDYLTEVEEKLRDMVQLPDQCLRDFAYDYRALCLRWKPDITETELVRKILNNCNPRIAGCLRGTVTNVDQLVQIGTLVEKDCSSSKEYWGKVDQQKAKEKGLKKTQDKGPSKDARKPADVVTVVQLGRKPPVVLLHVPIGVRGKQCHAVFDTGCTYSLMQQSVWLELARDGERLKPSDNQSFALANGKTYGAVGKTQLLYTWHEVIWALETFIMADNHLAFPIILGLDFLSKTSTIINMGDQTYGVKGPRGYTFHPFLSHPLEGTLRQEPEDRSNASLYVAVPCPGSLGPFPSLGVAPPVFPDHPPEVRKLFQAWPMVCSGTLGKTRVEEHRIFTTDEVPVRCRAYRVSPFKRQIIADHVEQMLKDGIIEPSQSAWGAPVVLVKKPDGSIRFCVDFRRLNAKTHPDAYPMPLIHELLESMHGAAVFSTLDLKSGYWQVAMSADSKAKTAVITPMGLYQFRCMPFGLMNAGATFQRLMEKVLGELRGKICCVYIDDVIVFSPTPEQHLRDLHAVLEKLHKAGLTLNLKKCAFFRQELKFLGHVVSDKGVQVDPEKTLAVTMYPPPTNIKTLQRFLGLVGWYHKFIDHFADLAAPLNRLKRKDVEWVWSEECQHSFDQLKRALADAPILMQPDTSLPFEVHTDASDVGLGAVLVQRTAEGEMVIAYASRGLRGAECNYSTSEKECLAVVWAVEKWRHYLEGAEFTIHTDHAALTWAFNCPKTSSRLTRWILRLQQFKFKVQYRKGLHNIVPDALSRAVTPPSSAAVCVLANASDSSDLPSSLTEIGKAQEEDSEVTDLAKEADTLSRLDRIGFTKLQGLLYRRSPVKEGGEKYQLVVPKSLVSVFLAYFHDHPLSGHLGRLKTLLRILEVAWWPSIRKDVWNHVKVCTICQVYKAENQKPAGLMQPTLVEDPWEKLGMDLMGPFPRSKKGNTFLLVLVDYFTKWVEMFPLKDGKAHRIVSVLKDEIFTRFGVPRELVSDRGPQFTGHEIANLCKTWGVTQKFTTSYHPQANLTERSNRSIKTMIASYVGDQHKNWDQWIREFRFAINAAHHETTGRTPAELALGRTLKGPLERLISSPPTPQQSPYTLLERQKQMNEQIKKRVEACQSRQARYYNTHRRGAQLLPGDLVWVRTHPLSKASENFSSKLAPKWSGPATVVRKLGPINYRIQWNDQDKKMDTVNVVNLKPYFGVLAPMPPAGGGGSVTPSH</sequence>
<evidence type="ECO:0000256" key="12">
    <source>
        <dbReference type="ARBA" id="ARBA00022842"/>
    </source>
</evidence>
<dbReference type="EC" id="3.1.26.4" evidence="2"/>
<evidence type="ECO:0000256" key="6">
    <source>
        <dbReference type="ARBA" id="ARBA00022695"/>
    </source>
</evidence>
<dbReference type="Pfam" id="PF24626">
    <property type="entry name" value="SH3_Tf2-1"/>
    <property type="match status" value="1"/>
</dbReference>
<dbReference type="CDD" id="cd09274">
    <property type="entry name" value="RNase_HI_RT_Ty3"/>
    <property type="match status" value="1"/>
</dbReference>
<dbReference type="InterPro" id="IPR005162">
    <property type="entry name" value="Retrotrans_gag_dom"/>
</dbReference>
<dbReference type="FunFam" id="3.30.420.10:FF:000032">
    <property type="entry name" value="Retrovirus-related Pol polyprotein from transposon 297-like Protein"/>
    <property type="match status" value="1"/>
</dbReference>
<evidence type="ECO:0000256" key="5">
    <source>
        <dbReference type="ARBA" id="ARBA00022679"/>
    </source>
</evidence>
<keyword evidence="13" id="KW-0229">DNA integration</keyword>
<gene>
    <name evidence="22" type="ORF">AALO_G00197140</name>
</gene>
<dbReference type="Gene3D" id="2.40.70.10">
    <property type="entry name" value="Acid Proteases"/>
    <property type="match status" value="1"/>
</dbReference>
<dbReference type="GO" id="GO:0004190">
    <property type="term" value="F:aspartic-type endopeptidase activity"/>
    <property type="evidence" value="ECO:0007669"/>
    <property type="project" value="UniProtKB-KW"/>
</dbReference>
<evidence type="ECO:0000313" key="22">
    <source>
        <dbReference type="EMBL" id="KAG5268996.1"/>
    </source>
</evidence>
<proteinExistence type="inferred from homology"/>
<dbReference type="FunFam" id="1.10.340.70:FF:000001">
    <property type="entry name" value="Retrovirus-related Pol polyprotein from transposon gypsy-like Protein"/>
    <property type="match status" value="1"/>
</dbReference>
<dbReference type="CDD" id="cd01647">
    <property type="entry name" value="RT_LTR"/>
    <property type="match status" value="1"/>
</dbReference>
<feature type="domain" description="Reverse transcriptase" evidence="20">
    <location>
        <begin position="765"/>
        <end position="944"/>
    </location>
</feature>
<dbReference type="GO" id="GO:0006508">
    <property type="term" value="P:proteolysis"/>
    <property type="evidence" value="ECO:0007669"/>
    <property type="project" value="UniProtKB-KW"/>
</dbReference>
<evidence type="ECO:0000256" key="14">
    <source>
        <dbReference type="ARBA" id="ARBA00022918"/>
    </source>
</evidence>
<dbReference type="InterPro" id="IPR050951">
    <property type="entry name" value="Retrovirus_Pol_polyprotein"/>
</dbReference>
<dbReference type="SUPFAM" id="SSF56672">
    <property type="entry name" value="DNA/RNA polymerases"/>
    <property type="match status" value="1"/>
</dbReference>
<evidence type="ECO:0000313" key="23">
    <source>
        <dbReference type="Proteomes" id="UP000823561"/>
    </source>
</evidence>
<dbReference type="Gene3D" id="3.30.70.270">
    <property type="match status" value="2"/>
</dbReference>
<feature type="region of interest" description="Disordered" evidence="19">
    <location>
        <begin position="1"/>
        <end position="50"/>
    </location>
</feature>
<dbReference type="InterPro" id="IPR041588">
    <property type="entry name" value="Integrase_H2C2"/>
</dbReference>
<evidence type="ECO:0000256" key="8">
    <source>
        <dbReference type="ARBA" id="ARBA00022723"/>
    </source>
</evidence>
<dbReference type="PANTHER" id="PTHR37984">
    <property type="entry name" value="PROTEIN CBG26694"/>
    <property type="match status" value="1"/>
</dbReference>
<dbReference type="GO" id="GO:0003677">
    <property type="term" value="F:DNA binding"/>
    <property type="evidence" value="ECO:0007669"/>
    <property type="project" value="UniProtKB-KW"/>
</dbReference>
<dbReference type="GO" id="GO:0003887">
    <property type="term" value="F:DNA-directed DNA polymerase activity"/>
    <property type="evidence" value="ECO:0007669"/>
    <property type="project" value="UniProtKB-KW"/>
</dbReference>
<dbReference type="SUPFAM" id="SSF53098">
    <property type="entry name" value="Ribonuclease H-like"/>
    <property type="match status" value="1"/>
</dbReference>
<dbReference type="InterPro" id="IPR043128">
    <property type="entry name" value="Rev_trsase/Diguanyl_cyclase"/>
</dbReference>
<evidence type="ECO:0000256" key="7">
    <source>
        <dbReference type="ARBA" id="ARBA00022722"/>
    </source>
</evidence>
<evidence type="ECO:0000256" key="4">
    <source>
        <dbReference type="ARBA" id="ARBA00022670"/>
    </source>
</evidence>
<dbReference type="InterPro" id="IPR001584">
    <property type="entry name" value="Integrase_cat-core"/>
</dbReference>
<keyword evidence="8" id="KW-0479">Metal-binding</keyword>
<dbReference type="PROSITE" id="PS50994">
    <property type="entry name" value="INTEGRASE"/>
    <property type="match status" value="1"/>
</dbReference>
<dbReference type="EC" id="2.7.7.49" evidence="3"/>
<keyword evidence="17" id="KW-0233">DNA recombination</keyword>
<dbReference type="Pfam" id="PF00078">
    <property type="entry name" value="RVT_1"/>
    <property type="match status" value="1"/>
</dbReference>
<evidence type="ECO:0000256" key="1">
    <source>
        <dbReference type="ARBA" id="ARBA00010879"/>
    </source>
</evidence>
<evidence type="ECO:0000256" key="19">
    <source>
        <dbReference type="SAM" id="MobiDB-lite"/>
    </source>
</evidence>
<dbReference type="InterPro" id="IPR056924">
    <property type="entry name" value="SH3_Tf2-1"/>
</dbReference>
<keyword evidence="7" id="KW-0540">Nuclease</keyword>
<dbReference type="EMBL" id="JADWDJ010000015">
    <property type="protein sequence ID" value="KAG5268996.1"/>
    <property type="molecule type" value="Genomic_DNA"/>
</dbReference>
<evidence type="ECO:0000256" key="3">
    <source>
        <dbReference type="ARBA" id="ARBA00012493"/>
    </source>
</evidence>
<evidence type="ECO:0000256" key="16">
    <source>
        <dbReference type="ARBA" id="ARBA00023125"/>
    </source>
</evidence>
<evidence type="ECO:0000256" key="11">
    <source>
        <dbReference type="ARBA" id="ARBA00022801"/>
    </source>
</evidence>
<dbReference type="Pfam" id="PF03732">
    <property type="entry name" value="Retrotrans_gag"/>
    <property type="match status" value="1"/>
</dbReference>
<evidence type="ECO:0000259" key="20">
    <source>
        <dbReference type="PROSITE" id="PS50878"/>
    </source>
</evidence>
<evidence type="ECO:0000256" key="17">
    <source>
        <dbReference type="ARBA" id="ARBA00023172"/>
    </source>
</evidence>
<dbReference type="GO" id="GO:0003964">
    <property type="term" value="F:RNA-directed DNA polymerase activity"/>
    <property type="evidence" value="ECO:0007669"/>
    <property type="project" value="UniProtKB-KW"/>
</dbReference>